<protein>
    <submittedName>
        <fullName evidence="2">Uncharacterized protein</fullName>
    </submittedName>
</protein>
<accession>A0A498I554</accession>
<sequence length="107" mass="12003">MLSTLQHFMVPVTTVPGTEVDRLAERHRRQGPGAADASMKVESGMKDSTDDSSNVTRFVMLALAAGGARVSLCREEASLARSPKFNRENRRGEEELRTQKERYRFCD</sequence>
<evidence type="ECO:0000313" key="2">
    <source>
        <dbReference type="EMBL" id="RXH78626.1"/>
    </source>
</evidence>
<keyword evidence="3" id="KW-1185">Reference proteome</keyword>
<evidence type="ECO:0000313" key="3">
    <source>
        <dbReference type="Proteomes" id="UP000290289"/>
    </source>
</evidence>
<dbReference type="AlphaFoldDB" id="A0A498I554"/>
<dbReference type="EMBL" id="RDQH01000339">
    <property type="protein sequence ID" value="RXH78626.1"/>
    <property type="molecule type" value="Genomic_DNA"/>
</dbReference>
<gene>
    <name evidence="2" type="ORF">DVH24_002144</name>
</gene>
<feature type="compositionally biased region" description="Basic and acidic residues" evidence="1">
    <location>
        <begin position="85"/>
        <end position="107"/>
    </location>
</feature>
<feature type="region of interest" description="Disordered" evidence="1">
    <location>
        <begin position="83"/>
        <end position="107"/>
    </location>
</feature>
<comment type="caution">
    <text evidence="2">The sequence shown here is derived from an EMBL/GenBank/DDBJ whole genome shotgun (WGS) entry which is preliminary data.</text>
</comment>
<name>A0A498I554_MALDO</name>
<feature type="region of interest" description="Disordered" evidence="1">
    <location>
        <begin position="26"/>
        <end position="51"/>
    </location>
</feature>
<organism evidence="2 3">
    <name type="scientific">Malus domestica</name>
    <name type="common">Apple</name>
    <name type="synonym">Pyrus malus</name>
    <dbReference type="NCBI Taxonomy" id="3750"/>
    <lineage>
        <taxon>Eukaryota</taxon>
        <taxon>Viridiplantae</taxon>
        <taxon>Streptophyta</taxon>
        <taxon>Embryophyta</taxon>
        <taxon>Tracheophyta</taxon>
        <taxon>Spermatophyta</taxon>
        <taxon>Magnoliopsida</taxon>
        <taxon>eudicotyledons</taxon>
        <taxon>Gunneridae</taxon>
        <taxon>Pentapetalae</taxon>
        <taxon>rosids</taxon>
        <taxon>fabids</taxon>
        <taxon>Rosales</taxon>
        <taxon>Rosaceae</taxon>
        <taxon>Amygdaloideae</taxon>
        <taxon>Maleae</taxon>
        <taxon>Malus</taxon>
    </lineage>
</organism>
<evidence type="ECO:0000256" key="1">
    <source>
        <dbReference type="SAM" id="MobiDB-lite"/>
    </source>
</evidence>
<proteinExistence type="predicted"/>
<dbReference type="Proteomes" id="UP000290289">
    <property type="component" value="Chromosome 13"/>
</dbReference>
<reference evidence="2 3" key="1">
    <citation type="submission" date="2018-10" db="EMBL/GenBank/DDBJ databases">
        <title>A high-quality apple genome assembly.</title>
        <authorList>
            <person name="Hu J."/>
        </authorList>
    </citation>
    <scope>NUCLEOTIDE SEQUENCE [LARGE SCALE GENOMIC DNA]</scope>
    <source>
        <strain evidence="3">cv. HFTH1</strain>
        <tissue evidence="2">Young leaf</tissue>
    </source>
</reference>